<dbReference type="Proteomes" id="UP000276407">
    <property type="component" value="Chromosome 1"/>
</dbReference>
<evidence type="ECO:0000313" key="2">
    <source>
        <dbReference type="Proteomes" id="UP000276407"/>
    </source>
</evidence>
<gene>
    <name evidence="1" type="ORF">EFP84_10205</name>
</gene>
<dbReference type="EMBL" id="CP033614">
    <property type="protein sequence ID" value="AYV55846.1"/>
    <property type="molecule type" value="Genomic_DNA"/>
</dbReference>
<evidence type="ECO:0000313" key="1">
    <source>
        <dbReference type="EMBL" id="AYV55846.1"/>
    </source>
</evidence>
<dbReference type="Pfam" id="PF20221">
    <property type="entry name" value="DUF6580"/>
    <property type="match status" value="1"/>
</dbReference>
<sequence>MLNLDRIFKNLKLKLATNDTISSIGVILSGVSRFLPHPSNFTSVGAMTVYSGARVRGWKAFAYPLLMLVVTDLILSKVHGYDWFYEGLPVVYAAHMICVALGRIFLKDNTKMTSVFLVALVASVQFFILSNFSVWAFSSIYPKTSEGLLTCYIAAIPYFGGTLLGDLIYTPILFGILDRVEIKVKKNFTNPIDETEKELSV</sequence>
<reference evidence="1 2" key="1">
    <citation type="submission" date="2018-11" db="EMBL/GenBank/DDBJ databases">
        <title>Complete genome sequence of Leptospira kmetyi isolate LS 001/16 from soil sample associated with a leptospirosis patient in Kelantan.</title>
        <authorList>
            <person name="Muhammad Yusoff F."/>
            <person name="Muhammad Yusoff S."/>
            <person name="Ahmad M.N."/>
            <person name="Yusof N.Y."/>
            <person name="Aziah I."/>
        </authorList>
    </citation>
    <scope>NUCLEOTIDE SEQUENCE [LARGE SCALE GENOMIC DNA]</scope>
    <source>
        <strain evidence="1 2">LS 001/16</strain>
    </source>
</reference>
<name>A0A2M9XNG8_9LEPT</name>
<accession>A0A2M9XNG8</accession>
<dbReference type="InterPro" id="IPR046487">
    <property type="entry name" value="DUF6580"/>
</dbReference>
<dbReference type="KEGG" id="lkm:EFP84_10205"/>
<dbReference type="OrthoDB" id="9806699at2"/>
<dbReference type="AlphaFoldDB" id="A0A2M9XNG8"/>
<organism evidence="1 2">
    <name type="scientific">Leptospira kmetyi</name>
    <dbReference type="NCBI Taxonomy" id="408139"/>
    <lineage>
        <taxon>Bacteria</taxon>
        <taxon>Pseudomonadati</taxon>
        <taxon>Spirochaetota</taxon>
        <taxon>Spirochaetia</taxon>
        <taxon>Leptospirales</taxon>
        <taxon>Leptospiraceae</taxon>
        <taxon>Leptospira</taxon>
    </lineage>
</organism>
<protein>
    <submittedName>
        <fullName evidence="1">Uncharacterized protein</fullName>
    </submittedName>
</protein>
<proteinExistence type="predicted"/>
<dbReference type="RefSeq" id="WP_100737895.1">
    <property type="nucleotide sequence ID" value="NZ_CP033614.1"/>
</dbReference>